<dbReference type="Proteomes" id="UP001270362">
    <property type="component" value="Unassembled WGS sequence"/>
</dbReference>
<accession>A0AAE1CFI5</accession>
<keyword evidence="3" id="KW-1185">Reference proteome</keyword>
<protein>
    <submittedName>
        <fullName evidence="2">Uncharacterized protein</fullName>
    </submittedName>
</protein>
<keyword evidence="1" id="KW-0472">Membrane</keyword>
<dbReference type="EMBL" id="JAULSO010000001">
    <property type="protein sequence ID" value="KAK3692622.1"/>
    <property type="molecule type" value="Genomic_DNA"/>
</dbReference>
<dbReference type="AlphaFoldDB" id="A0AAE1CFI5"/>
<evidence type="ECO:0000313" key="3">
    <source>
        <dbReference type="Proteomes" id="UP001270362"/>
    </source>
</evidence>
<evidence type="ECO:0000313" key="2">
    <source>
        <dbReference type="EMBL" id="KAK3692622.1"/>
    </source>
</evidence>
<reference evidence="2" key="2">
    <citation type="submission" date="2023-06" db="EMBL/GenBank/DDBJ databases">
        <authorList>
            <consortium name="Lawrence Berkeley National Laboratory"/>
            <person name="Haridas S."/>
            <person name="Hensen N."/>
            <person name="Bonometti L."/>
            <person name="Westerberg I."/>
            <person name="Brannstrom I.O."/>
            <person name="Guillou S."/>
            <person name="Cros-Aarteil S."/>
            <person name="Calhoun S."/>
            <person name="Kuo A."/>
            <person name="Mondo S."/>
            <person name="Pangilinan J."/>
            <person name="Riley R."/>
            <person name="Labutti K."/>
            <person name="Andreopoulos B."/>
            <person name="Lipzen A."/>
            <person name="Chen C."/>
            <person name="Yanf M."/>
            <person name="Daum C."/>
            <person name="Ng V."/>
            <person name="Clum A."/>
            <person name="Steindorff A."/>
            <person name="Ohm R."/>
            <person name="Martin F."/>
            <person name="Silar P."/>
            <person name="Natvig D."/>
            <person name="Lalanne C."/>
            <person name="Gautier V."/>
            <person name="Ament-Velasquez S.L."/>
            <person name="Kruys A."/>
            <person name="Hutchinson M.I."/>
            <person name="Powell A.J."/>
            <person name="Barry K."/>
            <person name="Miller A.N."/>
            <person name="Grigoriev I.V."/>
            <person name="Debuchy R."/>
            <person name="Gladieux P."/>
            <person name="Thoren M.H."/>
            <person name="Johannesson H."/>
        </authorList>
    </citation>
    <scope>NUCLEOTIDE SEQUENCE</scope>
    <source>
        <strain evidence="2">CBS 314.62</strain>
    </source>
</reference>
<feature type="transmembrane region" description="Helical" evidence="1">
    <location>
        <begin position="38"/>
        <end position="59"/>
    </location>
</feature>
<comment type="caution">
    <text evidence="2">The sequence shown here is derived from an EMBL/GenBank/DDBJ whole genome shotgun (WGS) entry which is preliminary data.</text>
</comment>
<organism evidence="2 3">
    <name type="scientific">Podospora appendiculata</name>
    <dbReference type="NCBI Taxonomy" id="314037"/>
    <lineage>
        <taxon>Eukaryota</taxon>
        <taxon>Fungi</taxon>
        <taxon>Dikarya</taxon>
        <taxon>Ascomycota</taxon>
        <taxon>Pezizomycotina</taxon>
        <taxon>Sordariomycetes</taxon>
        <taxon>Sordariomycetidae</taxon>
        <taxon>Sordariales</taxon>
        <taxon>Podosporaceae</taxon>
        <taxon>Podospora</taxon>
    </lineage>
</organism>
<feature type="transmembrane region" description="Helical" evidence="1">
    <location>
        <begin position="12"/>
        <end position="32"/>
    </location>
</feature>
<proteinExistence type="predicted"/>
<gene>
    <name evidence="2" type="ORF">B0T22DRAFT_19947</name>
</gene>
<evidence type="ECO:0000256" key="1">
    <source>
        <dbReference type="SAM" id="Phobius"/>
    </source>
</evidence>
<sequence>MDGWKVRGGEITCSCFFLFHLYLLFLFSFPFFFFLALLVIECLGCVWVGGGGLGGVFLWGNGGRRLF</sequence>
<name>A0AAE1CFI5_9PEZI</name>
<reference evidence="2" key="1">
    <citation type="journal article" date="2023" name="Mol. Phylogenet. Evol.">
        <title>Genome-scale phylogeny and comparative genomics of the fungal order Sordariales.</title>
        <authorList>
            <person name="Hensen N."/>
            <person name="Bonometti L."/>
            <person name="Westerberg I."/>
            <person name="Brannstrom I.O."/>
            <person name="Guillou S."/>
            <person name="Cros-Aarteil S."/>
            <person name="Calhoun S."/>
            <person name="Haridas S."/>
            <person name="Kuo A."/>
            <person name="Mondo S."/>
            <person name="Pangilinan J."/>
            <person name="Riley R."/>
            <person name="LaButti K."/>
            <person name="Andreopoulos B."/>
            <person name="Lipzen A."/>
            <person name="Chen C."/>
            <person name="Yan M."/>
            <person name="Daum C."/>
            <person name="Ng V."/>
            <person name="Clum A."/>
            <person name="Steindorff A."/>
            <person name="Ohm R.A."/>
            <person name="Martin F."/>
            <person name="Silar P."/>
            <person name="Natvig D.O."/>
            <person name="Lalanne C."/>
            <person name="Gautier V."/>
            <person name="Ament-Velasquez S.L."/>
            <person name="Kruys A."/>
            <person name="Hutchinson M.I."/>
            <person name="Powell A.J."/>
            <person name="Barry K."/>
            <person name="Miller A.N."/>
            <person name="Grigoriev I.V."/>
            <person name="Debuchy R."/>
            <person name="Gladieux P."/>
            <person name="Hiltunen Thoren M."/>
            <person name="Johannesson H."/>
        </authorList>
    </citation>
    <scope>NUCLEOTIDE SEQUENCE</scope>
    <source>
        <strain evidence="2">CBS 314.62</strain>
    </source>
</reference>
<keyword evidence="1" id="KW-1133">Transmembrane helix</keyword>
<keyword evidence="1" id="KW-0812">Transmembrane</keyword>